<dbReference type="InterPro" id="IPR035243">
    <property type="entry name" value="TamA_POTRA_Dom_1"/>
</dbReference>
<keyword evidence="4" id="KW-1134">Transmembrane beta strand</keyword>
<organism evidence="15 16">
    <name type="scientific">Dokdonella ginsengisoli</name>
    <dbReference type="NCBI Taxonomy" id="363846"/>
    <lineage>
        <taxon>Bacteria</taxon>
        <taxon>Pseudomonadati</taxon>
        <taxon>Pseudomonadota</taxon>
        <taxon>Gammaproteobacteria</taxon>
        <taxon>Lysobacterales</taxon>
        <taxon>Rhodanobacteraceae</taxon>
        <taxon>Dokdonella</taxon>
    </lineage>
</organism>
<dbReference type="InterPro" id="IPR000184">
    <property type="entry name" value="Bac_surfAg_D15"/>
</dbReference>
<evidence type="ECO:0000256" key="8">
    <source>
        <dbReference type="ARBA" id="ARBA00023237"/>
    </source>
</evidence>
<feature type="signal peptide" evidence="11">
    <location>
        <begin position="1"/>
        <end position="30"/>
    </location>
</feature>
<keyword evidence="7" id="KW-0472">Membrane</keyword>
<evidence type="ECO:0000256" key="6">
    <source>
        <dbReference type="ARBA" id="ARBA00022729"/>
    </source>
</evidence>
<evidence type="ECO:0000259" key="14">
    <source>
        <dbReference type="Pfam" id="PF17243"/>
    </source>
</evidence>
<evidence type="ECO:0000259" key="12">
    <source>
        <dbReference type="Pfam" id="PF01103"/>
    </source>
</evidence>
<gene>
    <name evidence="15" type="ORF">ACFO6Q_04295</name>
</gene>
<sequence>MRTPDGPLRQRRIVSSPLIVLLLIAGTAQAGRVAVQVDGVEGPLHDAVVAGVEISQYGERDVTAAQVRRLYDNTENQARTALEPYGYYDAKVQGELKETGGGNYTAELHVTPGEPVRINALDIQLDGDADGQRGVQKAVAAFAPGKGQALDHTAYEKSKATVQAALFGAGYLDAELVTHQVEVQRSTNSAEIHLAWKVGTRYRLGKTTFEGAQFPDEFLDRYIPWHEGDFYTQEQVLLLQQKLIDADYFAVAQVQPDTENAHDGVVPIKVMLGPAKRTIYTAGVFFGTDTGPGVRGGIERRWVNRRGHKMKVEALVATQLKTAAATYTIPLPGHDNHSLNFGATFRDEDTDTSTSRTWGLAATDSRIWRGWTRTLGLKFLTGNFEVANLQGDTTLLYPEVSLSRKRADDPMFVRKGYSLTFAARAGHESLLSDVSFAQVTADAKWIRGLGEKSRFIARGSAGATYVGDSSERDRNGVPINGFDKLPPELRFFAGGDRSIRGYAYQTVGPPLGTELMPIAQARCDRLRENKKSCKNFVVGGKNLLVASAEYEYYFKPNWGIATFVDSGDAFSSFDSYKQKTGVGVGLRWRSPVGMIRADVGVPLNKDKDTSSFELHIVIGPDL</sequence>
<comment type="subunit">
    <text evidence="10">Interacts with TamB to form the translocation and assembly module (TAM).</text>
</comment>
<evidence type="ECO:0000256" key="11">
    <source>
        <dbReference type="SAM" id="SignalP"/>
    </source>
</evidence>
<dbReference type="EMBL" id="JBHSHD010000004">
    <property type="protein sequence ID" value="MFC4819529.1"/>
    <property type="molecule type" value="Genomic_DNA"/>
</dbReference>
<evidence type="ECO:0000256" key="7">
    <source>
        <dbReference type="ARBA" id="ARBA00023136"/>
    </source>
</evidence>
<feature type="chain" id="PRO_5046831697" description="Translocation and assembly module subunit TamA" evidence="11">
    <location>
        <begin position="31"/>
        <end position="622"/>
    </location>
</feature>
<feature type="domain" description="TamA POTRA" evidence="14">
    <location>
        <begin position="35"/>
        <end position="112"/>
    </location>
</feature>
<evidence type="ECO:0000256" key="3">
    <source>
        <dbReference type="ARBA" id="ARBA00015419"/>
    </source>
</evidence>
<evidence type="ECO:0000256" key="9">
    <source>
        <dbReference type="ARBA" id="ARBA00033063"/>
    </source>
</evidence>
<accession>A0ABV9QVB4</accession>
<evidence type="ECO:0000313" key="16">
    <source>
        <dbReference type="Proteomes" id="UP001595886"/>
    </source>
</evidence>
<keyword evidence="8" id="KW-0998">Cell outer membrane</keyword>
<evidence type="ECO:0000256" key="10">
    <source>
        <dbReference type="ARBA" id="ARBA00093548"/>
    </source>
</evidence>
<dbReference type="Proteomes" id="UP001595886">
    <property type="component" value="Unassembled WGS sequence"/>
</dbReference>
<dbReference type="PANTHER" id="PTHR12815">
    <property type="entry name" value="SORTING AND ASSEMBLY MACHINERY SAMM50 PROTEIN FAMILY MEMBER"/>
    <property type="match status" value="1"/>
</dbReference>
<feature type="domain" description="Bacterial surface antigen (D15)" evidence="12">
    <location>
        <begin position="306"/>
        <end position="619"/>
    </location>
</feature>
<comment type="caution">
    <text evidence="15">The sequence shown here is derived from an EMBL/GenBank/DDBJ whole genome shotgun (WGS) entry which is preliminary data.</text>
</comment>
<dbReference type="Pfam" id="PF07244">
    <property type="entry name" value="POTRA"/>
    <property type="match status" value="1"/>
</dbReference>
<keyword evidence="16" id="KW-1185">Reference proteome</keyword>
<comment type="subcellular location">
    <subcellularLocation>
        <location evidence="1">Cell outer membrane</location>
    </subcellularLocation>
</comment>
<feature type="domain" description="POTRA" evidence="13">
    <location>
        <begin position="202"/>
        <end position="260"/>
    </location>
</feature>
<dbReference type="Gene3D" id="3.10.20.310">
    <property type="entry name" value="membrane protein fhac"/>
    <property type="match status" value="3"/>
</dbReference>
<reference evidence="16" key="1">
    <citation type="journal article" date="2019" name="Int. J. Syst. Evol. Microbiol.">
        <title>The Global Catalogue of Microorganisms (GCM) 10K type strain sequencing project: providing services to taxonomists for standard genome sequencing and annotation.</title>
        <authorList>
            <consortium name="The Broad Institute Genomics Platform"/>
            <consortium name="The Broad Institute Genome Sequencing Center for Infectious Disease"/>
            <person name="Wu L."/>
            <person name="Ma J."/>
        </authorList>
    </citation>
    <scope>NUCLEOTIDE SEQUENCE [LARGE SCALE GENOMIC DNA]</scope>
    <source>
        <strain evidence="16">CCUG 30340</strain>
    </source>
</reference>
<dbReference type="InterPro" id="IPR010827">
    <property type="entry name" value="BamA/TamA_POTRA"/>
</dbReference>
<dbReference type="Pfam" id="PF17243">
    <property type="entry name" value="POTRA_TamA_1"/>
    <property type="match status" value="1"/>
</dbReference>
<protein>
    <recommendedName>
        <fullName evidence="3">Translocation and assembly module subunit TamA</fullName>
    </recommendedName>
    <alternativeName>
        <fullName evidence="9">Autotransporter assembly factor TamA</fullName>
    </alternativeName>
</protein>
<comment type="similarity">
    <text evidence="2">Belongs to the TamA family.</text>
</comment>
<evidence type="ECO:0000256" key="5">
    <source>
        <dbReference type="ARBA" id="ARBA00022692"/>
    </source>
</evidence>
<evidence type="ECO:0000256" key="2">
    <source>
        <dbReference type="ARBA" id="ARBA00010248"/>
    </source>
</evidence>
<dbReference type="InterPro" id="IPR039910">
    <property type="entry name" value="D15-like"/>
</dbReference>
<evidence type="ECO:0000256" key="1">
    <source>
        <dbReference type="ARBA" id="ARBA00004442"/>
    </source>
</evidence>
<name>A0ABV9QVB4_9GAMM</name>
<dbReference type="PANTHER" id="PTHR12815:SF47">
    <property type="entry name" value="TRANSLOCATION AND ASSEMBLY MODULE SUBUNIT TAMA"/>
    <property type="match status" value="1"/>
</dbReference>
<evidence type="ECO:0000256" key="4">
    <source>
        <dbReference type="ARBA" id="ARBA00022452"/>
    </source>
</evidence>
<keyword evidence="6 11" id="KW-0732">Signal</keyword>
<proteinExistence type="inferred from homology"/>
<evidence type="ECO:0000313" key="15">
    <source>
        <dbReference type="EMBL" id="MFC4819529.1"/>
    </source>
</evidence>
<dbReference type="Gene3D" id="2.40.160.50">
    <property type="entry name" value="membrane protein fhac: a member of the omp85/tpsb transporter family"/>
    <property type="match status" value="1"/>
</dbReference>
<dbReference type="RefSeq" id="WP_380019307.1">
    <property type="nucleotide sequence ID" value="NZ_JBHSHD010000004.1"/>
</dbReference>
<evidence type="ECO:0000259" key="13">
    <source>
        <dbReference type="Pfam" id="PF07244"/>
    </source>
</evidence>
<keyword evidence="5" id="KW-0812">Transmembrane</keyword>
<dbReference type="Pfam" id="PF01103">
    <property type="entry name" value="Omp85"/>
    <property type="match status" value="1"/>
</dbReference>